<dbReference type="GO" id="GO:0005737">
    <property type="term" value="C:cytoplasm"/>
    <property type="evidence" value="ECO:0007669"/>
    <property type="project" value="UniProtKB-SubCell"/>
</dbReference>
<dbReference type="PANTHER" id="PTHR13539:SF3">
    <property type="entry name" value="CALMODULIN-LYSINE N-METHYLTRANSFERASE"/>
    <property type="match status" value="1"/>
</dbReference>
<keyword evidence="3" id="KW-0963">Cytoplasm</keyword>
<comment type="subcellular location">
    <subcellularLocation>
        <location evidence="2">Cytoplasm</location>
    </subcellularLocation>
    <subcellularLocation>
        <location evidence="1">Nucleus</location>
    </subcellularLocation>
</comment>
<dbReference type="EMBL" id="AY812957">
    <property type="protein sequence ID" value="AAW24689.1"/>
    <property type="molecule type" value="mRNA"/>
</dbReference>
<reference evidence="7" key="1">
    <citation type="submission" date="2004-11" db="EMBL/GenBank/DDBJ databases">
        <title>The full-length cDNA sequences of Schistosoma japonicum genes.</title>
        <authorList>
            <person name="Han Z."/>
        </authorList>
    </citation>
    <scope>NUCLEOTIDE SEQUENCE</scope>
</reference>
<sequence length="272" mass="30993">MNKESRNSSKLWSILARSVRSNHEEQKPEFLYKAILEPDSLVMKVFEIHVLQQPLETDENTLWLELIPCPVILQSNKPIEPSTISSSLHIRIYKALSNAKTTGSSHLKLFLDVLTGFDNTGNVHLWSSEILLAHSMFYDYLYPGLWNELHQNFNDHPIRNICELCAGMTGVAGLAISLRKCSNIFKTSYVLITDGNERCVTSISSIVSRHSKRLLEIPNQQFSINIDVKKYTMARRPFTIAISNIIVIIIDRSTRRIVNSSIRLNYSSGLFL</sequence>
<dbReference type="GO" id="GO:0018025">
    <property type="term" value="F:calmodulin-lysine N-methyltransferase activity"/>
    <property type="evidence" value="ECO:0007669"/>
    <property type="project" value="InterPro"/>
</dbReference>
<dbReference type="GO" id="GO:0032259">
    <property type="term" value="P:methylation"/>
    <property type="evidence" value="ECO:0007669"/>
    <property type="project" value="UniProtKB-KW"/>
</dbReference>
<evidence type="ECO:0000256" key="4">
    <source>
        <dbReference type="ARBA" id="ARBA00022603"/>
    </source>
</evidence>
<evidence type="ECO:0000256" key="5">
    <source>
        <dbReference type="ARBA" id="ARBA00022679"/>
    </source>
</evidence>
<keyword evidence="4" id="KW-0489">Methyltransferase</keyword>
<accession>Q5DHL7</accession>
<dbReference type="InterPro" id="IPR025800">
    <property type="entry name" value="CaM-Lys-N-MeTrfase"/>
</dbReference>
<evidence type="ECO:0000256" key="6">
    <source>
        <dbReference type="ARBA" id="ARBA00023242"/>
    </source>
</evidence>
<organism evidence="7">
    <name type="scientific">Schistosoma japonicum</name>
    <name type="common">Blood fluke</name>
    <dbReference type="NCBI Taxonomy" id="6182"/>
    <lineage>
        <taxon>Eukaryota</taxon>
        <taxon>Metazoa</taxon>
        <taxon>Spiralia</taxon>
        <taxon>Lophotrochozoa</taxon>
        <taxon>Platyhelminthes</taxon>
        <taxon>Trematoda</taxon>
        <taxon>Digenea</taxon>
        <taxon>Strigeidida</taxon>
        <taxon>Schistosomatoidea</taxon>
        <taxon>Schistosomatidae</taxon>
        <taxon>Schistosoma</taxon>
    </lineage>
</organism>
<evidence type="ECO:0000256" key="2">
    <source>
        <dbReference type="ARBA" id="ARBA00004496"/>
    </source>
</evidence>
<evidence type="ECO:0000313" key="7">
    <source>
        <dbReference type="EMBL" id="AAW24689.1"/>
    </source>
</evidence>
<evidence type="ECO:0000256" key="3">
    <source>
        <dbReference type="ARBA" id="ARBA00022490"/>
    </source>
</evidence>
<dbReference type="PANTHER" id="PTHR13539">
    <property type="entry name" value="CALMODULIN-LYSINE N-METHYLTRANSFERASE"/>
    <property type="match status" value="1"/>
</dbReference>
<dbReference type="GO" id="GO:0005634">
    <property type="term" value="C:nucleus"/>
    <property type="evidence" value="ECO:0007669"/>
    <property type="project" value="UniProtKB-SubCell"/>
</dbReference>
<proteinExistence type="evidence at transcript level"/>
<dbReference type="AlphaFoldDB" id="Q5DHL7"/>
<keyword evidence="6" id="KW-0539">Nucleus</keyword>
<protein>
    <submittedName>
        <fullName evidence="7">SJCHGC01049 protein</fullName>
    </submittedName>
</protein>
<keyword evidence="5" id="KW-0808">Transferase</keyword>
<evidence type="ECO:0000256" key="1">
    <source>
        <dbReference type="ARBA" id="ARBA00004123"/>
    </source>
</evidence>
<dbReference type="Gene3D" id="3.40.50.150">
    <property type="entry name" value="Vaccinia Virus protein VP39"/>
    <property type="match status" value="1"/>
</dbReference>
<dbReference type="InterPro" id="IPR029063">
    <property type="entry name" value="SAM-dependent_MTases_sf"/>
</dbReference>
<reference evidence="7" key="2">
    <citation type="journal article" date="2006" name="PLoS Pathog.">
        <title>New perspectives on host-parasite interplay by comparative transcriptomic and proteomic analyses of Schistosoma japonicum.</title>
        <authorList>
            <person name="Liu F."/>
            <person name="Lu J."/>
            <person name="Hu W."/>
            <person name="Wang S.Y."/>
            <person name="Cui S.J."/>
            <person name="Chi M."/>
            <person name="Yan Q."/>
            <person name="Wang X.R."/>
            <person name="Song H.D."/>
            <person name="Xu X.N."/>
            <person name="Wang J.J."/>
            <person name="Zhang X.L."/>
            <person name="Zhang X."/>
            <person name="Wang Z.Q."/>
            <person name="Xue C.L."/>
            <person name="Brindley P.J."/>
            <person name="McManus D.P."/>
            <person name="Yang P.Y."/>
            <person name="Feng Z."/>
            <person name="Chen Z."/>
            <person name="Han Z.G."/>
        </authorList>
    </citation>
    <scope>NUCLEOTIDE SEQUENCE</scope>
</reference>
<name>Q5DHL7_SCHJA</name>